<feature type="compositionally biased region" description="Basic and acidic residues" evidence="2">
    <location>
        <begin position="171"/>
        <end position="188"/>
    </location>
</feature>
<evidence type="ECO:0000256" key="1">
    <source>
        <dbReference type="ARBA" id="ARBA00006992"/>
    </source>
</evidence>
<evidence type="ECO:0008006" key="7">
    <source>
        <dbReference type="Google" id="ProtNLM"/>
    </source>
</evidence>
<feature type="compositionally biased region" description="Basic and acidic residues" evidence="2">
    <location>
        <begin position="196"/>
        <end position="209"/>
    </location>
</feature>
<feature type="compositionally biased region" description="Low complexity" evidence="2">
    <location>
        <begin position="981"/>
        <end position="1004"/>
    </location>
</feature>
<feature type="domain" description="Strawberry notch AAA" evidence="4">
    <location>
        <begin position="238"/>
        <end position="575"/>
    </location>
</feature>
<keyword evidence="6" id="KW-1185">Reference proteome</keyword>
<sequence length="1694" mass="186985">MNERKRPADSDEGDESDDCQIILVKNAPSTKRTKNTHKQQQQRQQQQSAPAVAPVAAAAAADKLFDSDDDVALFFDGEVEGKGGPEVKKEEDNDDDWPFDDDDVFEGGKRPAAAAPAAAAAAAAAAGGRSRADGGGGRGGMGGGSIWDLTDNGDDDDDIGQHRQKANANKGGDHPLRHLPKDWSEAKNRPLCPYDLEQHHTDPYDDRSDGAGGGGAGGGEEVMKAVRRSSLFNFGHEHPAVLAESATLHAVKLPPLRQTDIVHMPKWSRSSTCRRSSKLLDSGHRGGFCLGDGTGSGKGRTMAAFIGHVHNHKRLTKNQRHIWFSVSPDLEMDSKRDIDDLRLSIPLANIKGMPVFDSFMSNRENKLKLQDKLGPSCNGILFCSYMYFVKHNTKSQAEDLSARLKKGDHDILNDPKLCRFAAIVEWLGGKDAQGAIVLDESHKAKNLAPELTGKGTEFDSQNMTPKGASLTGLLVAKLQEFCPKAHVIYASATAASELRNLGYMSRLGLWGPGTPFASFPQLHQRINYNAVSGMECLTINIKSQGLFSSRTLSYQGCKFEVVKIGLKNDATNLYSTAVVVWQDVFALFNETKEDPHVHWHDGNTPECAVCSSPDCKYTIHNDERMVATMQFWASAQRFFRILLVATKIPTAVRKARKDLAHGKAVIFSMWSTGEARHREKADQQEARRDDADNDEDQEAMNTAGLHLILEHFLDKWVKTKDVRGYEVGDYDARKQAIKERLANIDMPPNPLDAILQEFGGPGHVAELTGRSKRYEVNPSTGRREYVDRGKYSRGQSSRQGESINNRERQLFQDGEKRIAIITEAASAGISLHADRRAGNRRPRVMYTLELPWSADKAVQQFGRCHRSNQLHNPEFHLVVTEMGGEIRFTSTIARRMKMLGALTRGDRRCTMSEAEEATLAEFDMQTRNGGAALKAMFNDTSKAAKDPTYAQGMDEYMMRDNQDESDASSSEDDKPHRHPQKQTQRTQRQGGPSSSSAAAAASGGAAFGGIVDVDGDEQMPEGGDGDGDGDGDREEDDDSDDDNTPEFAFQKYYDSFGEFAKQAMEEMRKVDVSGLVEPEEDPNRSRVPRKKTTSLRSFMNRMLVMLPAVQNPIFELLMYIFAEKEQSGDGAKDKDAIADLNSCYRGLIGEPQAVVFDKHEIIAYDPHTHAETYYTHVRVDRGISFAAAKELYLSVRKKKDAAGRKRSPHKLGRPEGFYWWHYNKDQRCRRLPILFIQKKETYAATQDKKCKVYRPNLGASDIFLNHMSLTFRSLHALKSDGSISKIAIQRKPDESGKLVDDLSSIETHWTRCFERADEVCSCLQYTSEPWKLEQNEDGKHVVNGSVCTKGMRKMSVHLLSGNVLNSFGFLDKDFKAPRTSVAAAAAGGGGGAKGKAKAKAKQANRQDGGGGEEGGESAKTPTFFKTKFGGVQLLIARATETNTGIRVVGIELEPELVEDTKLMVRIIQSNSIFDHTANTQDGDINSEDKKVALATQLVQMQGQLHTITSSVKLIGSLIDRAVVQPTKVSLLRAQSVIATLEEAQIISISATDGLTIHQGYHLDGIFHGGNAPNEQHVNDHFARRGFKNMQAAPPPARQPPPNLRDSVVCLGIALLNHLKRQPRYKDPQMTSKEEVARRLAAPPDMSDDVRQRAVSFMLQGMQNDGLIRGPSAKEGIQLLDPSEDEQKVRTLWGG</sequence>
<dbReference type="GO" id="GO:0005634">
    <property type="term" value="C:nucleus"/>
    <property type="evidence" value="ECO:0007669"/>
    <property type="project" value="TreeGrafter"/>
</dbReference>
<dbReference type="InterPro" id="IPR039187">
    <property type="entry name" value="SNO_AAA"/>
</dbReference>
<feature type="compositionally biased region" description="Basic and acidic residues" evidence="2">
    <location>
        <begin position="79"/>
        <end position="91"/>
    </location>
</feature>
<dbReference type="Pfam" id="PF13872">
    <property type="entry name" value="AAA_34"/>
    <property type="match status" value="1"/>
</dbReference>
<name>A0A0G4FE52_VITBC</name>
<evidence type="ECO:0000313" key="6">
    <source>
        <dbReference type="Proteomes" id="UP000041254"/>
    </source>
</evidence>
<feature type="compositionally biased region" description="Low complexity" evidence="2">
    <location>
        <begin position="39"/>
        <end position="57"/>
    </location>
</feature>
<dbReference type="Proteomes" id="UP000041254">
    <property type="component" value="Unassembled WGS sequence"/>
</dbReference>
<protein>
    <recommendedName>
        <fullName evidence="7">Helicase ATP-binding domain-containing protein</fullName>
    </recommendedName>
</protein>
<comment type="similarity">
    <text evidence="1">Belongs to the SBNO family.</text>
</comment>
<reference evidence="5 6" key="1">
    <citation type="submission" date="2014-11" db="EMBL/GenBank/DDBJ databases">
        <authorList>
            <person name="Zhu J."/>
            <person name="Qi W."/>
            <person name="Song R."/>
        </authorList>
    </citation>
    <scope>NUCLEOTIDE SEQUENCE [LARGE SCALE GENOMIC DNA]</scope>
</reference>
<gene>
    <name evidence="5" type="ORF">Vbra_5765</name>
</gene>
<feature type="region of interest" description="Disordered" evidence="2">
    <location>
        <begin position="1384"/>
        <end position="1421"/>
    </location>
</feature>
<feature type="compositionally biased region" description="Acidic residues" evidence="2">
    <location>
        <begin position="1013"/>
        <end position="1044"/>
    </location>
</feature>
<proteinExistence type="inferred from homology"/>
<feature type="compositionally biased region" description="Low complexity" evidence="2">
    <location>
        <begin position="110"/>
        <end position="129"/>
    </location>
</feature>
<dbReference type="GO" id="GO:0031490">
    <property type="term" value="F:chromatin DNA binding"/>
    <property type="evidence" value="ECO:0007669"/>
    <property type="project" value="TreeGrafter"/>
</dbReference>
<feature type="compositionally biased region" description="Polar residues" evidence="2">
    <location>
        <begin position="793"/>
        <end position="803"/>
    </location>
</feature>
<dbReference type="InterPro" id="IPR026937">
    <property type="entry name" value="SBNO_Helicase_C_dom"/>
</dbReference>
<feature type="domain" description="Strawberry notch helicase C" evidence="3">
    <location>
        <begin position="749"/>
        <end position="1123"/>
    </location>
</feature>
<feature type="region of interest" description="Disordered" evidence="2">
    <location>
        <begin position="1"/>
        <end position="57"/>
    </location>
</feature>
<feature type="region of interest" description="Disordered" evidence="2">
    <location>
        <begin position="676"/>
        <end position="696"/>
    </location>
</feature>
<dbReference type="InterPro" id="IPR026741">
    <property type="entry name" value="SNO"/>
</dbReference>
<feature type="compositionally biased region" description="Acidic residues" evidence="2">
    <location>
        <begin position="92"/>
        <end position="105"/>
    </location>
</feature>
<evidence type="ECO:0000313" key="5">
    <source>
        <dbReference type="EMBL" id="CEM11245.1"/>
    </source>
</evidence>
<feature type="compositionally biased region" description="Gly residues" evidence="2">
    <location>
        <begin position="210"/>
        <end position="220"/>
    </location>
</feature>
<feature type="region of interest" description="Disordered" evidence="2">
    <location>
        <begin position="961"/>
        <end position="1046"/>
    </location>
</feature>
<feature type="compositionally biased region" description="Basic and acidic residues" evidence="2">
    <location>
        <begin position="781"/>
        <end position="790"/>
    </location>
</feature>
<dbReference type="PhylomeDB" id="A0A0G4FE52"/>
<evidence type="ECO:0000259" key="4">
    <source>
        <dbReference type="Pfam" id="PF13872"/>
    </source>
</evidence>
<dbReference type="EMBL" id="CDMY01000412">
    <property type="protein sequence ID" value="CEM11245.1"/>
    <property type="molecule type" value="Genomic_DNA"/>
</dbReference>
<dbReference type="GO" id="GO:0006355">
    <property type="term" value="P:regulation of DNA-templated transcription"/>
    <property type="evidence" value="ECO:0007669"/>
    <property type="project" value="InterPro"/>
</dbReference>
<feature type="compositionally biased region" description="Basic and acidic residues" evidence="2">
    <location>
        <begin position="676"/>
        <end position="690"/>
    </location>
</feature>
<evidence type="ECO:0000259" key="3">
    <source>
        <dbReference type="Pfam" id="PF13871"/>
    </source>
</evidence>
<dbReference type="OrthoDB" id="417236at2759"/>
<evidence type="ECO:0000256" key="2">
    <source>
        <dbReference type="SAM" id="MobiDB-lite"/>
    </source>
</evidence>
<dbReference type="PANTHER" id="PTHR12706">
    <property type="entry name" value="STRAWBERRY NOTCH-RELATED"/>
    <property type="match status" value="1"/>
</dbReference>
<dbReference type="VEuPathDB" id="CryptoDB:Vbra_5765"/>
<dbReference type="GO" id="GO:0042393">
    <property type="term" value="F:histone binding"/>
    <property type="evidence" value="ECO:0007669"/>
    <property type="project" value="TreeGrafter"/>
</dbReference>
<feature type="region of interest" description="Disordered" evidence="2">
    <location>
        <begin position="778"/>
        <end position="804"/>
    </location>
</feature>
<accession>A0A0G4FE52</accession>
<dbReference type="Pfam" id="PF13871">
    <property type="entry name" value="Helicase_C_4"/>
    <property type="match status" value="1"/>
</dbReference>
<feature type="region of interest" description="Disordered" evidence="2">
    <location>
        <begin position="75"/>
        <end position="220"/>
    </location>
</feature>
<dbReference type="InterPro" id="IPR027417">
    <property type="entry name" value="P-loop_NTPase"/>
</dbReference>
<dbReference type="InParanoid" id="A0A0G4FE52"/>
<feature type="compositionally biased region" description="Gly residues" evidence="2">
    <location>
        <begin position="133"/>
        <end position="145"/>
    </location>
</feature>
<organism evidence="5 6">
    <name type="scientific">Vitrella brassicaformis (strain CCMP3155)</name>
    <dbReference type="NCBI Taxonomy" id="1169540"/>
    <lineage>
        <taxon>Eukaryota</taxon>
        <taxon>Sar</taxon>
        <taxon>Alveolata</taxon>
        <taxon>Colpodellida</taxon>
        <taxon>Vitrellaceae</taxon>
        <taxon>Vitrella</taxon>
    </lineage>
</organism>
<dbReference type="PANTHER" id="PTHR12706:SF30">
    <property type="entry name" value="PROTEIN STRAWBERRY NOTCH-RELATED"/>
    <property type="match status" value="1"/>
</dbReference>
<dbReference type="SUPFAM" id="SSF52540">
    <property type="entry name" value="P-loop containing nucleoside triphosphate hydrolases"/>
    <property type="match status" value="2"/>
</dbReference>
<dbReference type="Gene3D" id="3.40.50.300">
    <property type="entry name" value="P-loop containing nucleotide triphosphate hydrolases"/>
    <property type="match status" value="1"/>
</dbReference>